<reference evidence="6 7" key="1">
    <citation type="submission" date="2017-04" db="EMBL/GenBank/DDBJ databases">
        <title>Novel microbial lineages endemic to geothermal iron-oxide mats fill important gaps in the evolutionary history of Archaea.</title>
        <authorList>
            <person name="Jay Z.J."/>
            <person name="Beam J.P."/>
            <person name="Dlakic M."/>
            <person name="Rusch D.B."/>
            <person name="Kozubal M.A."/>
            <person name="Inskeep W.P."/>
        </authorList>
    </citation>
    <scope>NUCLEOTIDE SEQUENCE [LARGE SCALE GENOMIC DNA]</scope>
    <source>
        <strain evidence="6">BE_D</strain>
    </source>
</reference>
<dbReference type="Proteomes" id="UP000240569">
    <property type="component" value="Unassembled WGS sequence"/>
</dbReference>
<dbReference type="Gene3D" id="3.20.20.30">
    <property type="entry name" value="Luciferase-like domain"/>
    <property type="match status" value="1"/>
</dbReference>
<dbReference type="Pfam" id="PF00296">
    <property type="entry name" value="Bac_luciferase"/>
    <property type="match status" value="1"/>
</dbReference>
<evidence type="ECO:0000313" key="6">
    <source>
        <dbReference type="EMBL" id="PSN82306.1"/>
    </source>
</evidence>
<accession>A0A2R6A7C6</accession>
<evidence type="ECO:0000256" key="4">
    <source>
        <dbReference type="ARBA" id="ARBA00023033"/>
    </source>
</evidence>
<dbReference type="AlphaFoldDB" id="A0A2R6A7C6"/>
<keyword evidence="1" id="KW-0285">Flavoprotein</keyword>
<evidence type="ECO:0000313" key="7">
    <source>
        <dbReference type="Proteomes" id="UP000240569"/>
    </source>
</evidence>
<comment type="caution">
    <text evidence="6">The sequence shown here is derived from an EMBL/GenBank/DDBJ whole genome shotgun (WGS) entry which is preliminary data.</text>
</comment>
<name>A0A2R6A7C6_9ARCH</name>
<gene>
    <name evidence="6" type="ORF">B9Q02_11855</name>
</gene>
<organism evidence="6 7">
    <name type="scientific">Candidatus Marsarchaeota G1 archaeon BE_D</name>
    <dbReference type="NCBI Taxonomy" id="1978156"/>
    <lineage>
        <taxon>Archaea</taxon>
        <taxon>Candidatus Marsarchaeota</taxon>
        <taxon>Candidatus Marsarchaeota group 1</taxon>
    </lineage>
</organism>
<dbReference type="GO" id="GO:0008726">
    <property type="term" value="F:alkanesulfonate monooxygenase activity"/>
    <property type="evidence" value="ECO:0007669"/>
    <property type="project" value="TreeGrafter"/>
</dbReference>
<dbReference type="InterPro" id="IPR011251">
    <property type="entry name" value="Luciferase-like_dom"/>
</dbReference>
<evidence type="ECO:0000256" key="1">
    <source>
        <dbReference type="ARBA" id="ARBA00022630"/>
    </source>
</evidence>
<evidence type="ECO:0000256" key="2">
    <source>
        <dbReference type="ARBA" id="ARBA00022643"/>
    </source>
</evidence>
<feature type="domain" description="Luciferase-like" evidence="5">
    <location>
        <begin position="27"/>
        <end position="288"/>
    </location>
</feature>
<dbReference type="PANTHER" id="PTHR42847">
    <property type="entry name" value="ALKANESULFONATE MONOOXYGENASE"/>
    <property type="match status" value="1"/>
</dbReference>
<dbReference type="GO" id="GO:0046306">
    <property type="term" value="P:alkanesulfonate catabolic process"/>
    <property type="evidence" value="ECO:0007669"/>
    <property type="project" value="TreeGrafter"/>
</dbReference>
<sequence length="326" mass="37128">MLQKYMLSPLIVCSSEVTMSTKVSFGVSLPQQRVDFDTVKEVALICEKLGYDSIWCYDHFFPYDGSDRQQSFFECLSTLSALSVITKKIRLGSLVLCNEFRNPALVSKITSQIDVMSKGRLILGIGAGWFKEEFDTYGYPFSDVKTRIERLEEAIQIIKLMWTKDVVNFSGKHYKIKGAINEPKPIQKPHPPIWIGGSLERILKIAAKYADGWNLGFYASNTPEGFSKKSKKLDELCLLFGRKPSALRRSWHGLVVLADNRSVLFDKLRKYSWMAMGSTLIASTYEECEQSFKKYIEAGVTDFVIKFAEVPESLDVLEKFSQIMLH</sequence>
<keyword evidence="3" id="KW-0560">Oxidoreductase</keyword>
<proteinExistence type="predicted"/>
<dbReference type="EMBL" id="NEXD01000163">
    <property type="protein sequence ID" value="PSN82306.1"/>
    <property type="molecule type" value="Genomic_DNA"/>
</dbReference>
<dbReference type="SUPFAM" id="SSF51679">
    <property type="entry name" value="Bacterial luciferase-like"/>
    <property type="match status" value="1"/>
</dbReference>
<evidence type="ECO:0000259" key="5">
    <source>
        <dbReference type="Pfam" id="PF00296"/>
    </source>
</evidence>
<dbReference type="PANTHER" id="PTHR42847:SF8">
    <property type="entry name" value="CONSERVED PROTEIN"/>
    <property type="match status" value="1"/>
</dbReference>
<dbReference type="InterPro" id="IPR036661">
    <property type="entry name" value="Luciferase-like_sf"/>
</dbReference>
<evidence type="ECO:0000256" key="3">
    <source>
        <dbReference type="ARBA" id="ARBA00023002"/>
    </source>
</evidence>
<keyword evidence="2" id="KW-0288">FMN</keyword>
<keyword evidence="4" id="KW-0503">Monooxygenase</keyword>
<protein>
    <recommendedName>
        <fullName evidence="5">Luciferase-like domain-containing protein</fullName>
    </recommendedName>
</protein>
<dbReference type="InterPro" id="IPR050172">
    <property type="entry name" value="SsuD_RutA_monooxygenase"/>
</dbReference>